<evidence type="ECO:0000313" key="4">
    <source>
        <dbReference type="Proteomes" id="UP000593571"/>
    </source>
</evidence>
<keyword evidence="1" id="KW-0812">Transmembrane</keyword>
<dbReference type="EMBL" id="JACASE010000009">
    <property type="protein sequence ID" value="KAF6435824.1"/>
    <property type="molecule type" value="Genomic_DNA"/>
</dbReference>
<keyword evidence="4" id="KW-1185">Reference proteome</keyword>
<proteinExistence type="predicted"/>
<feature type="transmembrane region" description="Helical" evidence="1">
    <location>
        <begin position="182"/>
        <end position="206"/>
    </location>
</feature>
<reference evidence="3 4" key="1">
    <citation type="journal article" date="2020" name="Nature">
        <title>Six reference-quality genomes reveal evolution of bat adaptations.</title>
        <authorList>
            <person name="Jebb D."/>
            <person name="Huang Z."/>
            <person name="Pippel M."/>
            <person name="Hughes G.M."/>
            <person name="Lavrichenko K."/>
            <person name="Devanna P."/>
            <person name="Winkler S."/>
            <person name="Jermiin L.S."/>
            <person name="Skirmuntt E.C."/>
            <person name="Katzourakis A."/>
            <person name="Burkitt-Gray L."/>
            <person name="Ray D.A."/>
            <person name="Sullivan K.A.M."/>
            <person name="Roscito J.G."/>
            <person name="Kirilenko B.M."/>
            <person name="Davalos L.M."/>
            <person name="Corthals A.P."/>
            <person name="Power M.L."/>
            <person name="Jones G."/>
            <person name="Ransome R.D."/>
            <person name="Dechmann D.K.N."/>
            <person name="Locatelli A.G."/>
            <person name="Puechmaille S.J."/>
            <person name="Fedrigo O."/>
            <person name="Jarvis E.D."/>
            <person name="Hiller M."/>
            <person name="Vernes S.C."/>
            <person name="Myers E.W."/>
            <person name="Teeling E.C."/>
        </authorList>
    </citation>
    <scope>NUCLEOTIDE SEQUENCE [LARGE SCALE GENOMIC DNA]</scope>
    <source>
        <strain evidence="3">MRouAeg1</strain>
        <tissue evidence="3">Muscle</tissue>
    </source>
</reference>
<organism evidence="3 4">
    <name type="scientific">Rousettus aegyptiacus</name>
    <name type="common">Egyptian fruit bat</name>
    <name type="synonym">Pteropus aegyptiacus</name>
    <dbReference type="NCBI Taxonomy" id="9407"/>
    <lineage>
        <taxon>Eukaryota</taxon>
        <taxon>Metazoa</taxon>
        <taxon>Chordata</taxon>
        <taxon>Craniata</taxon>
        <taxon>Vertebrata</taxon>
        <taxon>Euteleostomi</taxon>
        <taxon>Mammalia</taxon>
        <taxon>Eutheria</taxon>
        <taxon>Laurasiatheria</taxon>
        <taxon>Chiroptera</taxon>
        <taxon>Yinpterochiroptera</taxon>
        <taxon>Pteropodoidea</taxon>
        <taxon>Pteropodidae</taxon>
        <taxon>Rousettinae</taxon>
        <taxon>Rousettus</taxon>
    </lineage>
</organism>
<evidence type="ECO:0000256" key="2">
    <source>
        <dbReference type="SAM" id="SignalP"/>
    </source>
</evidence>
<dbReference type="Proteomes" id="UP000593571">
    <property type="component" value="Unassembled WGS sequence"/>
</dbReference>
<feature type="transmembrane region" description="Helical" evidence="1">
    <location>
        <begin position="130"/>
        <end position="150"/>
    </location>
</feature>
<evidence type="ECO:0000313" key="3">
    <source>
        <dbReference type="EMBL" id="KAF6435824.1"/>
    </source>
</evidence>
<keyword evidence="2" id="KW-0732">Signal</keyword>
<keyword evidence="1" id="KW-0472">Membrane</keyword>
<evidence type="ECO:0000256" key="1">
    <source>
        <dbReference type="SAM" id="Phobius"/>
    </source>
</evidence>
<keyword evidence="1" id="KW-1133">Transmembrane helix</keyword>
<sequence>MFLHLMSQRLLKLSSFVWILFSCCCSDCMSSTTPSSKSIIQSSSSSTLLVLSMCSSSQILYSSFLIVSFLYFPFQFYVFYLFLKFSLSSSTLPLSSLSTLITSILNSASGRLLISILFSSFPELCFVLSFRSYFLSSHFGCLPVCFYVLGRAPKSPSLRRVGLCSRCPVGPSGTVFLGHLSWVLQLCFMGCVYPFLVLGTLLLFAYQWKRLTLELLDCEYWP</sequence>
<comment type="caution">
    <text evidence="3">The sequence shown here is derived from an EMBL/GenBank/DDBJ whole genome shotgun (WGS) entry which is preliminary data.</text>
</comment>
<feature type="transmembrane region" description="Helical" evidence="1">
    <location>
        <begin position="59"/>
        <end position="82"/>
    </location>
</feature>
<feature type="transmembrane region" description="Helical" evidence="1">
    <location>
        <begin position="94"/>
        <end position="118"/>
    </location>
</feature>
<feature type="chain" id="PRO_5029903184" evidence="2">
    <location>
        <begin position="31"/>
        <end position="222"/>
    </location>
</feature>
<accession>A0A7J8EK39</accession>
<name>A0A7J8EK39_ROUAE</name>
<protein>
    <submittedName>
        <fullName evidence="3">Uncharacterized protein</fullName>
    </submittedName>
</protein>
<dbReference type="AlphaFoldDB" id="A0A7J8EK39"/>
<gene>
    <name evidence="3" type="ORF">HJG63_012547</name>
</gene>
<feature type="signal peptide" evidence="2">
    <location>
        <begin position="1"/>
        <end position="30"/>
    </location>
</feature>